<protein>
    <recommendedName>
        <fullName evidence="1">FAD/NAD(P)-binding domain-containing protein</fullName>
    </recommendedName>
</protein>
<dbReference type="AlphaFoldDB" id="A0A382XK33"/>
<dbReference type="Gene3D" id="3.50.50.60">
    <property type="entry name" value="FAD/NAD(P)-binding domain"/>
    <property type="match status" value="2"/>
</dbReference>
<dbReference type="InterPro" id="IPR023753">
    <property type="entry name" value="FAD/NAD-binding_dom"/>
</dbReference>
<dbReference type="Pfam" id="PF07992">
    <property type="entry name" value="Pyr_redox_2"/>
    <property type="match status" value="1"/>
</dbReference>
<organism evidence="2">
    <name type="scientific">marine metagenome</name>
    <dbReference type="NCBI Taxonomy" id="408172"/>
    <lineage>
        <taxon>unclassified sequences</taxon>
        <taxon>metagenomes</taxon>
        <taxon>ecological metagenomes</taxon>
    </lineage>
</organism>
<evidence type="ECO:0000313" key="2">
    <source>
        <dbReference type="EMBL" id="SVD71189.1"/>
    </source>
</evidence>
<proteinExistence type="predicted"/>
<reference evidence="2" key="1">
    <citation type="submission" date="2018-05" db="EMBL/GenBank/DDBJ databases">
        <authorList>
            <person name="Lanie J.A."/>
            <person name="Ng W.-L."/>
            <person name="Kazmierczak K.M."/>
            <person name="Andrzejewski T.M."/>
            <person name="Davidsen T.M."/>
            <person name="Wayne K.J."/>
            <person name="Tettelin H."/>
            <person name="Glass J.I."/>
            <person name="Rusch D."/>
            <person name="Podicherti R."/>
            <person name="Tsui H.-C.T."/>
            <person name="Winkler M.E."/>
        </authorList>
    </citation>
    <scope>NUCLEOTIDE SEQUENCE</scope>
</reference>
<dbReference type="SUPFAM" id="SSF51905">
    <property type="entry name" value="FAD/NAD(P)-binding domain"/>
    <property type="match status" value="2"/>
</dbReference>
<dbReference type="PANTHER" id="PTHR43755:SF1">
    <property type="entry name" value="FAD-DEPENDENT PYRIDINE NUCLEOTIDE-DISULPHIDE OXIDOREDUCTASE"/>
    <property type="match status" value="1"/>
</dbReference>
<dbReference type="InterPro" id="IPR036188">
    <property type="entry name" value="FAD/NAD-bd_sf"/>
</dbReference>
<dbReference type="EMBL" id="UINC01168247">
    <property type="protein sequence ID" value="SVD71189.1"/>
    <property type="molecule type" value="Genomic_DNA"/>
</dbReference>
<evidence type="ECO:0000259" key="1">
    <source>
        <dbReference type="Pfam" id="PF07992"/>
    </source>
</evidence>
<gene>
    <name evidence="2" type="ORF">METZ01_LOCUS424043</name>
</gene>
<dbReference type="InterPro" id="IPR052541">
    <property type="entry name" value="SQRD"/>
</dbReference>
<sequence length="217" mass="24158">MMEKIKGKKILILGGGFGGVQAAINARNELDSSHSVSIIDRSRMSYLCGMNPMLIIGKRQISKTGRSLGRLANRGINFIESEINSIDLTKKNVNTSQGDFLFDYLVIALGAEYDIHAIPGSQNAYSFWDFQSARKLRRRLSRFKKGKIILAAAKPPYKCPPAPLETAMLINSWAREKNIRQNVDIHIYIPEPKPLGVAGQEASQQITSDLERRGITL</sequence>
<feature type="domain" description="FAD/NAD(P)-binding" evidence="1">
    <location>
        <begin position="9"/>
        <end position="142"/>
    </location>
</feature>
<dbReference type="GO" id="GO:0016491">
    <property type="term" value="F:oxidoreductase activity"/>
    <property type="evidence" value="ECO:0007669"/>
    <property type="project" value="InterPro"/>
</dbReference>
<name>A0A382XK33_9ZZZZ</name>
<dbReference type="PANTHER" id="PTHR43755">
    <property type="match status" value="1"/>
</dbReference>
<feature type="non-terminal residue" evidence="2">
    <location>
        <position position="217"/>
    </location>
</feature>
<accession>A0A382XK33</accession>